<feature type="binding site" evidence="8">
    <location>
        <position position="125"/>
    </location>
    <ligand>
        <name>Mg(2+)</name>
        <dbReference type="ChEBI" id="CHEBI:18420"/>
    </ligand>
</feature>
<evidence type="ECO:0000256" key="5">
    <source>
        <dbReference type="ARBA" id="ARBA00022759"/>
    </source>
</evidence>
<keyword evidence="8" id="KW-0698">rRNA processing</keyword>
<comment type="similarity">
    <text evidence="2">Belongs to the ribonuclease III family.</text>
</comment>
<evidence type="ECO:0000259" key="10">
    <source>
        <dbReference type="PROSITE" id="PS50137"/>
    </source>
</evidence>
<dbReference type="PROSITE" id="PS00517">
    <property type="entry name" value="RNASE_3_1"/>
    <property type="match status" value="1"/>
</dbReference>
<keyword evidence="3 8" id="KW-0507">mRNA processing</keyword>
<reference evidence="13" key="1">
    <citation type="journal article" date="2019" name="Int. J. Syst. Evol. Microbiol.">
        <title>The Global Catalogue of Microorganisms (GCM) 10K type strain sequencing project: providing services to taxonomists for standard genome sequencing and annotation.</title>
        <authorList>
            <consortium name="The Broad Institute Genomics Platform"/>
            <consortium name="The Broad Institute Genome Sequencing Center for Infectious Disease"/>
            <person name="Wu L."/>
            <person name="Ma J."/>
        </authorList>
    </citation>
    <scope>NUCLEOTIDE SEQUENCE [LARGE SCALE GENOMIC DNA]</scope>
    <source>
        <strain evidence="13">CCUG 63419</strain>
    </source>
</reference>
<comment type="caution">
    <text evidence="12">The sequence shown here is derived from an EMBL/GenBank/DDBJ whole genome shotgun (WGS) entry which is preliminary data.</text>
</comment>
<dbReference type="Pfam" id="PF00035">
    <property type="entry name" value="dsrm"/>
    <property type="match status" value="1"/>
</dbReference>
<evidence type="ECO:0000259" key="11">
    <source>
        <dbReference type="PROSITE" id="PS50142"/>
    </source>
</evidence>
<keyword evidence="8" id="KW-0699">rRNA-binding</keyword>
<dbReference type="SUPFAM" id="SSF69065">
    <property type="entry name" value="RNase III domain-like"/>
    <property type="match status" value="1"/>
</dbReference>
<dbReference type="GO" id="GO:0004525">
    <property type="term" value="F:ribonuclease III activity"/>
    <property type="evidence" value="ECO:0007669"/>
    <property type="project" value="UniProtKB-EC"/>
</dbReference>
<evidence type="ECO:0000313" key="13">
    <source>
        <dbReference type="Proteomes" id="UP001597044"/>
    </source>
</evidence>
<accession>A0ABW3HED3</accession>
<evidence type="ECO:0000256" key="8">
    <source>
        <dbReference type="HAMAP-Rule" id="MF_00104"/>
    </source>
</evidence>
<sequence length="256" mass="28860">MFAQWQHSVSDALARLQRTIGYTFRDLEWLRLALTHRSVSGRRNNERLEFLGDGLLNFVVADCLYLQFPEEDEGRLSRLRATLVRQDSLAIIAREWSLGDYLMMGSGELKSGGYRRESILSDTVEAVIGAMYRDGESMPAMTEHLRRWLGERLSGIVVGDSLKDPKSRLQEWLQARRLELPQYEVLLVTGEAHDQFFQVRCDVPHVSASQPAFSTEGSGVSRRFAEQEAANVALQKLLPPPKLGLRTGPSKPTSGQ</sequence>
<dbReference type="Gene3D" id="1.10.1520.10">
    <property type="entry name" value="Ribonuclease III domain"/>
    <property type="match status" value="1"/>
</dbReference>
<keyword evidence="8" id="KW-0819">tRNA processing</keyword>
<dbReference type="PANTHER" id="PTHR11207">
    <property type="entry name" value="RIBONUCLEASE III"/>
    <property type="match status" value="1"/>
</dbReference>
<keyword evidence="8" id="KW-0479">Metal-binding</keyword>
<keyword evidence="8" id="KW-0963">Cytoplasm</keyword>
<feature type="binding site" evidence="8">
    <location>
        <position position="49"/>
    </location>
    <ligand>
        <name>Mg(2+)</name>
        <dbReference type="ChEBI" id="CHEBI:18420"/>
    </ligand>
</feature>
<dbReference type="EMBL" id="JBHTIT010000001">
    <property type="protein sequence ID" value="MFD0949828.1"/>
    <property type="molecule type" value="Genomic_DNA"/>
</dbReference>
<feature type="binding site" evidence="8">
    <location>
        <position position="122"/>
    </location>
    <ligand>
        <name>Mg(2+)</name>
        <dbReference type="ChEBI" id="CHEBI:18420"/>
    </ligand>
</feature>
<keyword evidence="6 8" id="KW-0378">Hydrolase</keyword>
<comment type="catalytic activity">
    <reaction evidence="1 8">
        <text>Endonucleolytic cleavage to 5'-phosphomonoester.</text>
        <dbReference type="EC" id="3.1.26.3"/>
    </reaction>
</comment>
<evidence type="ECO:0000313" key="12">
    <source>
        <dbReference type="EMBL" id="MFD0949828.1"/>
    </source>
</evidence>
<dbReference type="RefSeq" id="WP_379072113.1">
    <property type="nucleotide sequence ID" value="NZ_JBHTIT010000001.1"/>
</dbReference>
<evidence type="ECO:0000256" key="3">
    <source>
        <dbReference type="ARBA" id="ARBA00022664"/>
    </source>
</evidence>
<evidence type="ECO:0000256" key="6">
    <source>
        <dbReference type="ARBA" id="ARBA00022801"/>
    </source>
</evidence>
<dbReference type="PROSITE" id="PS50142">
    <property type="entry name" value="RNASE_3_2"/>
    <property type="match status" value="1"/>
</dbReference>
<dbReference type="InterPro" id="IPR036389">
    <property type="entry name" value="RNase_III_sf"/>
</dbReference>
<dbReference type="SMART" id="SM00535">
    <property type="entry name" value="RIBOc"/>
    <property type="match status" value="1"/>
</dbReference>
<comment type="subunit">
    <text evidence="8">Homodimer.</text>
</comment>
<dbReference type="EC" id="3.1.26.3" evidence="8"/>
<dbReference type="Pfam" id="PF14622">
    <property type="entry name" value="Ribonucleas_3_3"/>
    <property type="match status" value="1"/>
</dbReference>
<feature type="domain" description="RNase III" evidence="11">
    <location>
        <begin position="13"/>
        <end position="136"/>
    </location>
</feature>
<dbReference type="CDD" id="cd00593">
    <property type="entry name" value="RIBOc"/>
    <property type="match status" value="1"/>
</dbReference>
<keyword evidence="4 8" id="KW-0540">Nuclease</keyword>
<dbReference type="Gene3D" id="3.30.160.20">
    <property type="match status" value="1"/>
</dbReference>
<keyword evidence="13" id="KW-1185">Reference proteome</keyword>
<dbReference type="Proteomes" id="UP001597044">
    <property type="component" value="Unassembled WGS sequence"/>
</dbReference>
<dbReference type="HAMAP" id="MF_00104">
    <property type="entry name" value="RNase_III"/>
    <property type="match status" value="1"/>
</dbReference>
<keyword evidence="7 8" id="KW-0694">RNA-binding</keyword>
<evidence type="ECO:0000256" key="1">
    <source>
        <dbReference type="ARBA" id="ARBA00000109"/>
    </source>
</evidence>
<dbReference type="CDD" id="cd10845">
    <property type="entry name" value="DSRM_RNAse_III_family"/>
    <property type="match status" value="1"/>
</dbReference>
<evidence type="ECO:0000256" key="7">
    <source>
        <dbReference type="ARBA" id="ARBA00022884"/>
    </source>
</evidence>
<name>A0ABW3HED3_9GAMM</name>
<dbReference type="PANTHER" id="PTHR11207:SF0">
    <property type="entry name" value="RIBONUCLEASE 3"/>
    <property type="match status" value="1"/>
</dbReference>
<dbReference type="InterPro" id="IPR000999">
    <property type="entry name" value="RNase_III_dom"/>
</dbReference>
<comment type="function">
    <text evidence="8">Digests double-stranded RNA. Involved in the processing of primary rRNA transcript to yield the immediate precursors to the large and small rRNAs (23S and 16S). Processes some mRNAs, and tRNAs when they are encoded in the rRNA operon. Processes pre-crRNA and tracrRNA of type II CRISPR loci if present in the organism.</text>
</comment>
<evidence type="ECO:0000256" key="9">
    <source>
        <dbReference type="SAM" id="MobiDB-lite"/>
    </source>
</evidence>
<organism evidence="12 13">
    <name type="scientific">Paraperlucidibaca wandonensis</name>
    <dbReference type="NCBI Taxonomy" id="1268273"/>
    <lineage>
        <taxon>Bacteria</taxon>
        <taxon>Pseudomonadati</taxon>
        <taxon>Pseudomonadota</taxon>
        <taxon>Gammaproteobacteria</taxon>
        <taxon>Moraxellales</taxon>
        <taxon>Moraxellaceae</taxon>
        <taxon>Paraperlucidibaca</taxon>
    </lineage>
</organism>
<dbReference type="NCBIfam" id="TIGR02191">
    <property type="entry name" value="RNaseIII"/>
    <property type="match status" value="1"/>
</dbReference>
<dbReference type="SMART" id="SM00358">
    <property type="entry name" value="DSRM"/>
    <property type="match status" value="1"/>
</dbReference>
<feature type="region of interest" description="Disordered" evidence="9">
    <location>
        <begin position="236"/>
        <end position="256"/>
    </location>
</feature>
<comment type="subcellular location">
    <subcellularLocation>
        <location evidence="8">Cytoplasm</location>
    </subcellularLocation>
</comment>
<proteinExistence type="inferred from homology"/>
<evidence type="ECO:0000256" key="4">
    <source>
        <dbReference type="ARBA" id="ARBA00022722"/>
    </source>
</evidence>
<dbReference type="PROSITE" id="PS50137">
    <property type="entry name" value="DS_RBD"/>
    <property type="match status" value="1"/>
</dbReference>
<dbReference type="InterPro" id="IPR014720">
    <property type="entry name" value="dsRBD_dom"/>
</dbReference>
<dbReference type="InterPro" id="IPR011907">
    <property type="entry name" value="RNase_III"/>
</dbReference>
<keyword evidence="5 8" id="KW-0255">Endonuclease</keyword>
<gene>
    <name evidence="8 12" type="primary">rnc</name>
    <name evidence="12" type="ORF">ACFQ0F_05415</name>
</gene>
<keyword evidence="8" id="KW-0460">Magnesium</keyword>
<feature type="active site" evidence="8">
    <location>
        <position position="53"/>
    </location>
</feature>
<evidence type="ECO:0000256" key="2">
    <source>
        <dbReference type="ARBA" id="ARBA00010183"/>
    </source>
</evidence>
<comment type="cofactor">
    <cofactor evidence="8">
        <name>Mg(2+)</name>
        <dbReference type="ChEBI" id="CHEBI:18420"/>
    </cofactor>
</comment>
<feature type="domain" description="DRBM" evidence="10">
    <location>
        <begin position="164"/>
        <end position="239"/>
    </location>
</feature>
<feature type="active site" evidence="8">
    <location>
        <position position="125"/>
    </location>
</feature>
<dbReference type="SUPFAM" id="SSF54768">
    <property type="entry name" value="dsRNA-binding domain-like"/>
    <property type="match status" value="1"/>
</dbReference>
<protein>
    <recommendedName>
        <fullName evidence="8">Ribonuclease 3</fullName>
        <ecNumber evidence="8">3.1.26.3</ecNumber>
    </recommendedName>
    <alternativeName>
        <fullName evidence="8">Ribonuclease III</fullName>
        <shortName evidence="8">RNase III</shortName>
    </alternativeName>
</protein>